<name>U7D6H0_9BACT</name>
<dbReference type="GO" id="GO:0006508">
    <property type="term" value="P:proteolysis"/>
    <property type="evidence" value="ECO:0007669"/>
    <property type="project" value="UniProtKB-KW"/>
</dbReference>
<keyword evidence="6 13" id="KW-0812">Transmembrane</keyword>
<dbReference type="PANTHER" id="PTHR35864">
    <property type="entry name" value="ZINC METALLOPROTEASE MJ0611-RELATED"/>
    <property type="match status" value="1"/>
</dbReference>
<dbReference type="CDD" id="cd06158">
    <property type="entry name" value="S2P-M50_like_1"/>
    <property type="match status" value="1"/>
</dbReference>
<evidence type="ECO:0000256" key="12">
    <source>
        <dbReference type="ARBA" id="ARBA00023136"/>
    </source>
</evidence>
<accession>U7D6H0</accession>
<evidence type="ECO:0000256" key="2">
    <source>
        <dbReference type="ARBA" id="ARBA00004651"/>
    </source>
</evidence>
<evidence type="ECO:0000256" key="1">
    <source>
        <dbReference type="ARBA" id="ARBA00001947"/>
    </source>
</evidence>
<keyword evidence="8" id="KW-0378">Hydrolase</keyword>
<evidence type="ECO:0000256" key="10">
    <source>
        <dbReference type="ARBA" id="ARBA00022989"/>
    </source>
</evidence>
<feature type="transmembrane region" description="Helical" evidence="13">
    <location>
        <begin position="7"/>
        <end position="26"/>
    </location>
</feature>
<evidence type="ECO:0000256" key="4">
    <source>
        <dbReference type="ARBA" id="ARBA00022475"/>
    </source>
</evidence>
<comment type="subcellular location">
    <subcellularLocation>
        <location evidence="2">Cell membrane</location>
        <topology evidence="2">Multi-pass membrane protein</topology>
    </subcellularLocation>
</comment>
<dbReference type="RefSeq" id="WP_022636345.1">
    <property type="nucleotide sequence ID" value="NZ_ASJR01000006.1"/>
</dbReference>
<sequence>MDIFTILRIPAILIALTVHEYAHGFVAYKNGDPTAAHAGRLTLNPLPHLSFLGTLMLFFGPIGWAKPVPVQPQLLTSPRKDMVKVALAGPLSNITTAVFVGFGLRAISMGGGAAAASQGMSHLIIFLLLLYIISLGLALFNLLPIAPLDGYTVLTGVLPQQKALTYARYSRELPKIFLVLLLLEWFGYPFFSQLIIRPLFLPWFNLWNTVLLPLEFQRFIQQLLF</sequence>
<feature type="domain" description="Peptidase M50" evidence="14">
    <location>
        <begin position="114"/>
        <end position="179"/>
    </location>
</feature>
<comment type="similarity">
    <text evidence="3">Belongs to the peptidase M50B family.</text>
</comment>
<dbReference type="InterPro" id="IPR052348">
    <property type="entry name" value="Metallopeptidase_M50B"/>
</dbReference>
<keyword evidence="7" id="KW-0479">Metal-binding</keyword>
<evidence type="ECO:0000256" key="13">
    <source>
        <dbReference type="SAM" id="Phobius"/>
    </source>
</evidence>
<gene>
    <name evidence="15" type="ORF">CALK_0836</name>
</gene>
<protein>
    <submittedName>
        <fullName evidence="15">Protease, S2P-M50-like family 1</fullName>
    </submittedName>
</protein>
<evidence type="ECO:0000256" key="7">
    <source>
        <dbReference type="ARBA" id="ARBA00022723"/>
    </source>
</evidence>
<keyword evidence="9" id="KW-0862">Zinc</keyword>
<evidence type="ECO:0000256" key="9">
    <source>
        <dbReference type="ARBA" id="ARBA00022833"/>
    </source>
</evidence>
<keyword evidence="5 15" id="KW-0645">Protease</keyword>
<feature type="transmembrane region" description="Helical" evidence="13">
    <location>
        <begin position="176"/>
        <end position="196"/>
    </location>
</feature>
<evidence type="ECO:0000256" key="5">
    <source>
        <dbReference type="ARBA" id="ARBA00022670"/>
    </source>
</evidence>
<evidence type="ECO:0000313" key="15">
    <source>
        <dbReference type="EMBL" id="ERP32114.1"/>
    </source>
</evidence>
<evidence type="ECO:0000259" key="14">
    <source>
        <dbReference type="Pfam" id="PF02163"/>
    </source>
</evidence>
<reference evidence="15 16" key="1">
    <citation type="journal article" date="2013" name="Environ. Microbiol.">
        <title>Genome analysis of Chitinivibrio alkaliphilus gen. nov., sp. nov., a novel extremely haloalkaliphilic anaerobic chitinolytic bacterium from the candidate phylum Termite Group 3.</title>
        <authorList>
            <person name="Sorokin D.Y."/>
            <person name="Gumerov V.M."/>
            <person name="Rakitin A.L."/>
            <person name="Beletsky A.V."/>
            <person name="Damste J.S."/>
            <person name="Muyzer G."/>
            <person name="Mardanov A.V."/>
            <person name="Ravin N.V."/>
        </authorList>
    </citation>
    <scope>NUCLEOTIDE SEQUENCE [LARGE SCALE GENOMIC DNA]</scope>
    <source>
        <strain evidence="15 16">ACht1</strain>
    </source>
</reference>
<evidence type="ECO:0000313" key="16">
    <source>
        <dbReference type="Proteomes" id="UP000017148"/>
    </source>
</evidence>
<evidence type="ECO:0000256" key="3">
    <source>
        <dbReference type="ARBA" id="ARBA00007931"/>
    </source>
</evidence>
<dbReference type="OrthoDB" id="9800627at2"/>
<dbReference type="InterPro" id="IPR044537">
    <property type="entry name" value="Rip2-like"/>
</dbReference>
<dbReference type="GO" id="GO:0046872">
    <property type="term" value="F:metal ion binding"/>
    <property type="evidence" value="ECO:0007669"/>
    <property type="project" value="UniProtKB-KW"/>
</dbReference>
<dbReference type="STRING" id="1313304.CALK_0836"/>
<dbReference type="Proteomes" id="UP000017148">
    <property type="component" value="Unassembled WGS sequence"/>
</dbReference>
<evidence type="ECO:0000256" key="6">
    <source>
        <dbReference type="ARBA" id="ARBA00022692"/>
    </source>
</evidence>
<keyword evidence="4" id="KW-1003">Cell membrane</keyword>
<keyword evidence="16" id="KW-1185">Reference proteome</keyword>
<feature type="transmembrane region" description="Helical" evidence="13">
    <location>
        <begin position="85"/>
        <end position="107"/>
    </location>
</feature>
<dbReference type="InterPro" id="IPR008915">
    <property type="entry name" value="Peptidase_M50"/>
</dbReference>
<dbReference type="Pfam" id="PF02163">
    <property type="entry name" value="Peptidase_M50"/>
    <property type="match status" value="1"/>
</dbReference>
<evidence type="ECO:0000256" key="11">
    <source>
        <dbReference type="ARBA" id="ARBA00023049"/>
    </source>
</evidence>
<dbReference type="GO" id="GO:0008237">
    <property type="term" value="F:metallopeptidase activity"/>
    <property type="evidence" value="ECO:0007669"/>
    <property type="project" value="UniProtKB-KW"/>
</dbReference>
<feature type="transmembrane region" description="Helical" evidence="13">
    <location>
        <begin position="46"/>
        <end position="64"/>
    </location>
</feature>
<comment type="cofactor">
    <cofactor evidence="1">
        <name>Zn(2+)</name>
        <dbReference type="ChEBI" id="CHEBI:29105"/>
    </cofactor>
</comment>
<comment type="caution">
    <text evidence="15">The sequence shown here is derived from an EMBL/GenBank/DDBJ whole genome shotgun (WGS) entry which is preliminary data.</text>
</comment>
<dbReference type="EMBL" id="ASJR01000006">
    <property type="protein sequence ID" value="ERP32114.1"/>
    <property type="molecule type" value="Genomic_DNA"/>
</dbReference>
<keyword evidence="10 13" id="KW-1133">Transmembrane helix</keyword>
<dbReference type="AlphaFoldDB" id="U7D6H0"/>
<evidence type="ECO:0000256" key="8">
    <source>
        <dbReference type="ARBA" id="ARBA00022801"/>
    </source>
</evidence>
<proteinExistence type="inferred from homology"/>
<feature type="transmembrane region" description="Helical" evidence="13">
    <location>
        <begin position="119"/>
        <end position="143"/>
    </location>
</feature>
<keyword evidence="12 13" id="KW-0472">Membrane</keyword>
<dbReference type="GO" id="GO:0005886">
    <property type="term" value="C:plasma membrane"/>
    <property type="evidence" value="ECO:0007669"/>
    <property type="project" value="UniProtKB-SubCell"/>
</dbReference>
<dbReference type="PANTHER" id="PTHR35864:SF1">
    <property type="entry name" value="ZINC METALLOPROTEASE YWHC-RELATED"/>
    <property type="match status" value="1"/>
</dbReference>
<keyword evidence="11" id="KW-0482">Metalloprotease</keyword>
<dbReference type="eggNOG" id="COG1994">
    <property type="taxonomic scope" value="Bacteria"/>
</dbReference>
<organism evidence="15 16">
    <name type="scientific">Chitinivibrio alkaliphilus ACht1</name>
    <dbReference type="NCBI Taxonomy" id="1313304"/>
    <lineage>
        <taxon>Bacteria</taxon>
        <taxon>Pseudomonadati</taxon>
        <taxon>Fibrobacterota</taxon>
        <taxon>Chitinivibrionia</taxon>
        <taxon>Chitinivibrionales</taxon>
        <taxon>Chitinivibrionaceae</taxon>
        <taxon>Chitinivibrio</taxon>
    </lineage>
</organism>
<dbReference type="PATRIC" id="fig|1313304.3.peg.801"/>